<dbReference type="InterPro" id="IPR005225">
    <property type="entry name" value="Small_GTP-bd"/>
</dbReference>
<dbReference type="NCBIfam" id="TIGR00231">
    <property type="entry name" value="small_GTP"/>
    <property type="match status" value="1"/>
</dbReference>
<gene>
    <name evidence="4" type="ORF">IAC87_05995</name>
</gene>
<sequence>MVKGISGSDIAVPGERLTIGIFGKRNAGKSSLFNLLLGQDYAVVSSQKGTTTDPVRKAMELEGIGAVTLIDTPGYDDDGTVGSLRVEQTLKSAAGCDVALMIADGREDVLDRRWAEYLEARGATVLTVPKEEISEGGVFSPAARETVFSKIKAAIDARNTAEAPVTILGGLVGQGDTVVLVMPQDKAAPKGRLIMPQMQTIRELLDRKCIPVCVIPENLPAALGMFPSGPALVITDSQAFAAVRRAMSDVFGKRAVAGASTTNTGASATKAGMSAREGMAWNTDAEVISDVIGGVPLTSFSILFSRYKGDIRIFREGALAIDSLGAGSRVLIAEACSHRPLSEDIGRVKLPALLRKKAGDGIIVDVVAGADWPSNLGGYDLIIHCGACMFNRRLVLSRIAEAQAAGVPITNYGLAISRLVTVGK</sequence>
<dbReference type="InterPro" id="IPR027417">
    <property type="entry name" value="P-loop_NTPase"/>
</dbReference>
<dbReference type="Pfam" id="PF18128">
    <property type="entry name" value="HydF_dimer"/>
    <property type="match status" value="1"/>
</dbReference>
<evidence type="ECO:0000313" key="5">
    <source>
        <dbReference type="Proteomes" id="UP000823772"/>
    </source>
</evidence>
<dbReference type="Pfam" id="PF01926">
    <property type="entry name" value="MMR_HSR1"/>
    <property type="match status" value="1"/>
</dbReference>
<evidence type="ECO:0000313" key="4">
    <source>
        <dbReference type="EMBL" id="MBO8482080.1"/>
    </source>
</evidence>
<dbReference type="InterPro" id="IPR006073">
    <property type="entry name" value="GTP-bd"/>
</dbReference>
<evidence type="ECO:0000259" key="1">
    <source>
        <dbReference type="Pfam" id="PF01926"/>
    </source>
</evidence>
<dbReference type="Proteomes" id="UP000823772">
    <property type="component" value="Unassembled WGS sequence"/>
</dbReference>
<comment type="caution">
    <text evidence="4">The sequence shown here is derived from an EMBL/GenBank/DDBJ whole genome shotgun (WGS) entry which is preliminary data.</text>
</comment>
<dbReference type="PANTHER" id="PTHR42714">
    <property type="entry name" value="TRNA MODIFICATION GTPASE GTPBP3"/>
    <property type="match status" value="1"/>
</dbReference>
<dbReference type="Gene3D" id="3.40.50.11410">
    <property type="match status" value="1"/>
</dbReference>
<dbReference type="Pfam" id="PF18133">
    <property type="entry name" value="HydF_tetramer"/>
    <property type="match status" value="1"/>
</dbReference>
<feature type="domain" description="Hydrogen maturase F dimerization" evidence="2">
    <location>
        <begin position="167"/>
        <end position="247"/>
    </location>
</feature>
<reference evidence="4" key="2">
    <citation type="journal article" date="2021" name="PeerJ">
        <title>Extensive microbial diversity within the chicken gut microbiome revealed by metagenomics and culture.</title>
        <authorList>
            <person name="Gilroy R."/>
            <person name="Ravi A."/>
            <person name="Getino M."/>
            <person name="Pursley I."/>
            <person name="Horton D.L."/>
            <person name="Alikhan N.F."/>
            <person name="Baker D."/>
            <person name="Gharbi K."/>
            <person name="Hall N."/>
            <person name="Watson M."/>
            <person name="Adriaenssens E.M."/>
            <person name="Foster-Nyarko E."/>
            <person name="Jarju S."/>
            <person name="Secka A."/>
            <person name="Antonio M."/>
            <person name="Oren A."/>
            <person name="Chaudhuri R.R."/>
            <person name="La Ragione R."/>
            <person name="Hildebrand F."/>
            <person name="Pallen M.J."/>
        </authorList>
    </citation>
    <scope>NUCLEOTIDE SEQUENCE</scope>
    <source>
        <strain evidence="4">B3-2255</strain>
    </source>
</reference>
<reference evidence="4" key="1">
    <citation type="submission" date="2020-10" db="EMBL/GenBank/DDBJ databases">
        <authorList>
            <person name="Gilroy R."/>
        </authorList>
    </citation>
    <scope>NUCLEOTIDE SEQUENCE</scope>
    <source>
        <strain evidence="4">B3-2255</strain>
    </source>
</reference>
<organism evidence="4 5">
    <name type="scientific">Candidatus Merdivivens faecigallinarum</name>
    <dbReference type="NCBI Taxonomy" id="2840871"/>
    <lineage>
        <taxon>Bacteria</taxon>
        <taxon>Pseudomonadati</taxon>
        <taxon>Bacteroidota</taxon>
        <taxon>Bacteroidia</taxon>
        <taxon>Bacteroidales</taxon>
        <taxon>Muribaculaceae</taxon>
        <taxon>Muribaculaceae incertae sedis</taxon>
        <taxon>Candidatus Merdivivens</taxon>
    </lineage>
</organism>
<dbReference type="Gene3D" id="3.40.50.300">
    <property type="entry name" value="P-loop containing nucleotide triphosphate hydrolases"/>
    <property type="match status" value="1"/>
</dbReference>
<dbReference type="GO" id="GO:0002098">
    <property type="term" value="P:tRNA wobble uridine modification"/>
    <property type="evidence" value="ECO:0007669"/>
    <property type="project" value="TreeGrafter"/>
</dbReference>
<dbReference type="Gene3D" id="3.40.50.11420">
    <property type="match status" value="1"/>
</dbReference>
<proteinExistence type="predicted"/>
<dbReference type="GO" id="GO:0030488">
    <property type="term" value="P:tRNA methylation"/>
    <property type="evidence" value="ECO:0007669"/>
    <property type="project" value="TreeGrafter"/>
</dbReference>
<feature type="domain" description="G" evidence="1">
    <location>
        <begin position="18"/>
        <end position="124"/>
    </location>
</feature>
<evidence type="ECO:0000259" key="3">
    <source>
        <dbReference type="Pfam" id="PF18133"/>
    </source>
</evidence>
<name>A0A9D9J1U4_9BACT</name>
<dbReference type="GO" id="GO:0005525">
    <property type="term" value="F:GTP binding"/>
    <property type="evidence" value="ECO:0007669"/>
    <property type="project" value="InterPro"/>
</dbReference>
<dbReference type="SUPFAM" id="SSF52540">
    <property type="entry name" value="P-loop containing nucleoside triphosphate hydrolases"/>
    <property type="match status" value="1"/>
</dbReference>
<dbReference type="InterPro" id="IPR040644">
    <property type="entry name" value="HydF_tetramer"/>
</dbReference>
<dbReference type="CDD" id="cd00880">
    <property type="entry name" value="Era_like"/>
    <property type="match status" value="1"/>
</dbReference>
<dbReference type="AlphaFoldDB" id="A0A9D9J1U4"/>
<evidence type="ECO:0000259" key="2">
    <source>
        <dbReference type="Pfam" id="PF18128"/>
    </source>
</evidence>
<dbReference type="InterPro" id="IPR041606">
    <property type="entry name" value="HydF_dimer"/>
</dbReference>
<dbReference type="PANTHER" id="PTHR42714:SF6">
    <property type="entry name" value="TRANSLATION INITIATION FACTOR IF-2"/>
    <property type="match status" value="1"/>
</dbReference>
<protein>
    <submittedName>
        <fullName evidence="4">50S ribosome-binding GTPase</fullName>
    </submittedName>
</protein>
<accession>A0A9D9J1U4</accession>
<feature type="domain" description="Hydrogen maturase F tetramerization" evidence="3">
    <location>
        <begin position="314"/>
        <end position="419"/>
    </location>
</feature>
<dbReference type="EMBL" id="JADILY010000125">
    <property type="protein sequence ID" value="MBO8482080.1"/>
    <property type="molecule type" value="Genomic_DNA"/>
</dbReference>
<dbReference type="GO" id="GO:0005737">
    <property type="term" value="C:cytoplasm"/>
    <property type="evidence" value="ECO:0007669"/>
    <property type="project" value="TreeGrafter"/>
</dbReference>